<reference evidence="2 3" key="2">
    <citation type="journal article" date="2013" name="Plant Cell Physiol.">
        <title>Rice Annotation Project Database (RAP-DB): an integrative and interactive database for rice genomics.</title>
        <authorList>
            <person name="Sakai H."/>
            <person name="Lee S.S."/>
            <person name="Tanaka T."/>
            <person name="Numa H."/>
            <person name="Kim J."/>
            <person name="Kawahara Y."/>
            <person name="Wakimoto H."/>
            <person name="Yang C.C."/>
            <person name="Iwamoto M."/>
            <person name="Abe T."/>
            <person name="Yamada Y."/>
            <person name="Muto A."/>
            <person name="Inokuchi H."/>
            <person name="Ikemura T."/>
            <person name="Matsumoto T."/>
            <person name="Sasaki T."/>
            <person name="Itoh T."/>
        </authorList>
    </citation>
    <scope>NUCLEOTIDE SEQUENCE [LARGE SCALE GENOMIC DNA]</scope>
    <source>
        <strain evidence="3">cv. Nipponbare</strain>
    </source>
</reference>
<gene>
    <name evidence="2" type="ordered locus">Os11g0595301</name>
    <name evidence="2" type="ORF">OSNPB_110595301</name>
</gene>
<feature type="compositionally biased region" description="Acidic residues" evidence="1">
    <location>
        <begin position="97"/>
        <end position="107"/>
    </location>
</feature>
<reference evidence="2 3" key="3">
    <citation type="journal article" date="2013" name="Rice">
        <title>Improvement of the Oryza sativa Nipponbare reference genome using next generation sequence and optical map data.</title>
        <authorList>
            <person name="Kawahara Y."/>
            <person name="de la Bastide M."/>
            <person name="Hamilton J.P."/>
            <person name="Kanamori H."/>
            <person name="McCombie W.R."/>
            <person name="Ouyang S."/>
            <person name="Schwartz D.C."/>
            <person name="Tanaka T."/>
            <person name="Wu J."/>
            <person name="Zhou S."/>
            <person name="Childs K.L."/>
            <person name="Davidson R.M."/>
            <person name="Lin H."/>
            <person name="Quesada-Ocampo L."/>
            <person name="Vaillancourt B."/>
            <person name="Sakai H."/>
            <person name="Lee S.S."/>
            <person name="Kim J."/>
            <person name="Numa H."/>
            <person name="Itoh T."/>
            <person name="Buell C.R."/>
            <person name="Matsumoto T."/>
        </authorList>
    </citation>
    <scope>NUCLEOTIDE SEQUENCE [LARGE SCALE GENOMIC DNA]</scope>
    <source>
        <strain evidence="3">cv. Nipponbare</strain>
    </source>
</reference>
<organism evidence="2 3">
    <name type="scientific">Oryza sativa subsp. japonica</name>
    <name type="common">Rice</name>
    <dbReference type="NCBI Taxonomy" id="39947"/>
    <lineage>
        <taxon>Eukaryota</taxon>
        <taxon>Viridiplantae</taxon>
        <taxon>Streptophyta</taxon>
        <taxon>Embryophyta</taxon>
        <taxon>Tracheophyta</taxon>
        <taxon>Spermatophyta</taxon>
        <taxon>Magnoliopsida</taxon>
        <taxon>Liliopsida</taxon>
        <taxon>Poales</taxon>
        <taxon>Poaceae</taxon>
        <taxon>BOP clade</taxon>
        <taxon>Oryzoideae</taxon>
        <taxon>Oryzeae</taxon>
        <taxon>Oryzinae</taxon>
        <taxon>Oryza</taxon>
        <taxon>Oryza sativa</taxon>
    </lineage>
</organism>
<accession>A0A0P0Y432</accession>
<dbReference type="Proteomes" id="UP000059680">
    <property type="component" value="Chromosome 11"/>
</dbReference>
<dbReference type="InParanoid" id="A0A0P0Y432"/>
<feature type="compositionally biased region" description="Basic residues" evidence="1">
    <location>
        <begin position="25"/>
        <end position="36"/>
    </location>
</feature>
<evidence type="ECO:0000313" key="2">
    <source>
        <dbReference type="EMBL" id="BAT14713.1"/>
    </source>
</evidence>
<dbReference type="PaxDb" id="39947-A0A0P0Y432"/>
<reference evidence="3" key="1">
    <citation type="journal article" date="2005" name="Nature">
        <title>The map-based sequence of the rice genome.</title>
        <authorList>
            <consortium name="International rice genome sequencing project (IRGSP)"/>
            <person name="Matsumoto T."/>
            <person name="Wu J."/>
            <person name="Kanamori H."/>
            <person name="Katayose Y."/>
            <person name="Fujisawa M."/>
            <person name="Namiki N."/>
            <person name="Mizuno H."/>
            <person name="Yamamoto K."/>
            <person name="Antonio B.A."/>
            <person name="Baba T."/>
            <person name="Sakata K."/>
            <person name="Nagamura Y."/>
            <person name="Aoki H."/>
            <person name="Arikawa K."/>
            <person name="Arita K."/>
            <person name="Bito T."/>
            <person name="Chiden Y."/>
            <person name="Fujitsuka N."/>
            <person name="Fukunaka R."/>
            <person name="Hamada M."/>
            <person name="Harada C."/>
            <person name="Hayashi A."/>
            <person name="Hijishita S."/>
            <person name="Honda M."/>
            <person name="Hosokawa S."/>
            <person name="Ichikawa Y."/>
            <person name="Idonuma A."/>
            <person name="Iijima M."/>
            <person name="Ikeda M."/>
            <person name="Ikeno M."/>
            <person name="Ito K."/>
            <person name="Ito S."/>
            <person name="Ito T."/>
            <person name="Ito Y."/>
            <person name="Ito Y."/>
            <person name="Iwabuchi A."/>
            <person name="Kamiya K."/>
            <person name="Karasawa W."/>
            <person name="Kurita K."/>
            <person name="Katagiri S."/>
            <person name="Kikuta A."/>
            <person name="Kobayashi H."/>
            <person name="Kobayashi N."/>
            <person name="Machita K."/>
            <person name="Maehara T."/>
            <person name="Masukawa M."/>
            <person name="Mizubayashi T."/>
            <person name="Mukai Y."/>
            <person name="Nagasaki H."/>
            <person name="Nagata Y."/>
            <person name="Naito S."/>
            <person name="Nakashima M."/>
            <person name="Nakama Y."/>
            <person name="Nakamichi Y."/>
            <person name="Nakamura M."/>
            <person name="Meguro A."/>
            <person name="Negishi M."/>
            <person name="Ohta I."/>
            <person name="Ohta T."/>
            <person name="Okamoto M."/>
            <person name="Ono N."/>
            <person name="Saji S."/>
            <person name="Sakaguchi M."/>
            <person name="Sakai K."/>
            <person name="Shibata M."/>
            <person name="Shimokawa T."/>
            <person name="Song J."/>
            <person name="Takazaki Y."/>
            <person name="Terasawa K."/>
            <person name="Tsugane M."/>
            <person name="Tsuji K."/>
            <person name="Ueda S."/>
            <person name="Waki K."/>
            <person name="Yamagata H."/>
            <person name="Yamamoto M."/>
            <person name="Yamamoto S."/>
            <person name="Yamane H."/>
            <person name="Yoshiki S."/>
            <person name="Yoshihara R."/>
            <person name="Yukawa K."/>
            <person name="Zhong H."/>
            <person name="Yano M."/>
            <person name="Yuan Q."/>
            <person name="Ouyang S."/>
            <person name="Liu J."/>
            <person name="Jones K.M."/>
            <person name="Gansberger K."/>
            <person name="Moffat K."/>
            <person name="Hill J."/>
            <person name="Bera J."/>
            <person name="Fadrosh D."/>
            <person name="Jin S."/>
            <person name="Johri S."/>
            <person name="Kim M."/>
            <person name="Overton L."/>
            <person name="Reardon M."/>
            <person name="Tsitrin T."/>
            <person name="Vuong H."/>
            <person name="Weaver B."/>
            <person name="Ciecko A."/>
            <person name="Tallon L."/>
            <person name="Jackson J."/>
            <person name="Pai G."/>
            <person name="Aken S.V."/>
            <person name="Utterback T."/>
            <person name="Reidmuller S."/>
            <person name="Feldblyum T."/>
            <person name="Hsiao J."/>
            <person name="Zismann V."/>
            <person name="Iobst S."/>
            <person name="de Vazeille A.R."/>
            <person name="Buell C.R."/>
            <person name="Ying K."/>
            <person name="Li Y."/>
            <person name="Lu T."/>
            <person name="Huang Y."/>
            <person name="Zhao Q."/>
            <person name="Feng Q."/>
            <person name="Zhang L."/>
            <person name="Zhu J."/>
            <person name="Weng Q."/>
            <person name="Mu J."/>
            <person name="Lu Y."/>
            <person name="Fan D."/>
            <person name="Liu Y."/>
            <person name="Guan J."/>
            <person name="Zhang Y."/>
            <person name="Yu S."/>
            <person name="Liu X."/>
            <person name="Zhang Y."/>
            <person name="Hong G."/>
            <person name="Han B."/>
            <person name="Choisne N."/>
            <person name="Demange N."/>
            <person name="Orjeda G."/>
            <person name="Samain S."/>
            <person name="Cattolico L."/>
            <person name="Pelletier E."/>
            <person name="Couloux A."/>
            <person name="Segurens B."/>
            <person name="Wincker P."/>
            <person name="D'Hont A."/>
            <person name="Scarpelli C."/>
            <person name="Weissenbach J."/>
            <person name="Salanoubat M."/>
            <person name="Quetier F."/>
            <person name="Yu Y."/>
            <person name="Kim H.R."/>
            <person name="Rambo T."/>
            <person name="Currie J."/>
            <person name="Collura K."/>
            <person name="Luo M."/>
            <person name="Yang T."/>
            <person name="Ammiraju J.S.S."/>
            <person name="Engler F."/>
            <person name="Soderlund C."/>
            <person name="Wing R.A."/>
            <person name="Palmer L.E."/>
            <person name="de la Bastide M."/>
            <person name="Spiegel L."/>
            <person name="Nascimento L."/>
            <person name="Zutavern T."/>
            <person name="O'Shaughnessy A."/>
            <person name="Dike S."/>
            <person name="Dedhia N."/>
            <person name="Preston R."/>
            <person name="Balija V."/>
            <person name="McCombie W.R."/>
            <person name="Chow T."/>
            <person name="Chen H."/>
            <person name="Chung M."/>
            <person name="Chen C."/>
            <person name="Shaw J."/>
            <person name="Wu H."/>
            <person name="Hsiao K."/>
            <person name="Chao Y."/>
            <person name="Chu M."/>
            <person name="Cheng C."/>
            <person name="Hour A."/>
            <person name="Lee P."/>
            <person name="Lin S."/>
            <person name="Lin Y."/>
            <person name="Liou J."/>
            <person name="Liu S."/>
            <person name="Hsing Y."/>
            <person name="Raghuvanshi S."/>
            <person name="Mohanty A."/>
            <person name="Bharti A.K."/>
            <person name="Gaur A."/>
            <person name="Gupta V."/>
            <person name="Kumar D."/>
            <person name="Ravi V."/>
            <person name="Vij S."/>
            <person name="Kapur A."/>
            <person name="Khurana P."/>
            <person name="Khurana P."/>
            <person name="Khurana J.P."/>
            <person name="Tyagi A.K."/>
            <person name="Gaikwad K."/>
            <person name="Singh A."/>
            <person name="Dalal V."/>
            <person name="Srivastava S."/>
            <person name="Dixit A."/>
            <person name="Pal A.K."/>
            <person name="Ghazi I.A."/>
            <person name="Yadav M."/>
            <person name="Pandit A."/>
            <person name="Bhargava A."/>
            <person name="Sureshbabu K."/>
            <person name="Batra K."/>
            <person name="Sharma T.R."/>
            <person name="Mohapatra T."/>
            <person name="Singh N.K."/>
            <person name="Messing J."/>
            <person name="Nelson A.B."/>
            <person name="Fuks G."/>
            <person name="Kavchok S."/>
            <person name="Keizer G."/>
            <person name="Linton E."/>
            <person name="Llaca V."/>
            <person name="Song R."/>
            <person name="Tanyolac B."/>
            <person name="Young S."/>
            <person name="Ho-Il K."/>
            <person name="Hahn J.H."/>
            <person name="Sangsakoo G."/>
            <person name="Vanavichit A."/>
            <person name="de Mattos Luiz.A.T."/>
            <person name="Zimmer P.D."/>
            <person name="Malone G."/>
            <person name="Dellagostin O."/>
            <person name="de Oliveira A.C."/>
            <person name="Bevan M."/>
            <person name="Bancroft I."/>
            <person name="Minx P."/>
            <person name="Cordum H."/>
            <person name="Wilson R."/>
            <person name="Cheng Z."/>
            <person name="Jin W."/>
            <person name="Jiang J."/>
            <person name="Leong S.A."/>
            <person name="Iwama H."/>
            <person name="Gojobori T."/>
            <person name="Itoh T."/>
            <person name="Niimura Y."/>
            <person name="Fujii Y."/>
            <person name="Habara T."/>
            <person name="Sakai H."/>
            <person name="Sato Y."/>
            <person name="Wilson G."/>
            <person name="Kumar K."/>
            <person name="McCouch S."/>
            <person name="Juretic N."/>
            <person name="Hoen D."/>
            <person name="Wright S."/>
            <person name="Bruskiewich R."/>
            <person name="Bureau T."/>
            <person name="Miyao A."/>
            <person name="Hirochika H."/>
            <person name="Nishikawa T."/>
            <person name="Kadowaki K."/>
            <person name="Sugiura M."/>
            <person name="Burr B."/>
            <person name="Sasaki T."/>
        </authorList>
    </citation>
    <scope>NUCLEOTIDE SEQUENCE [LARGE SCALE GENOMIC DNA]</scope>
    <source>
        <strain evidence="3">cv. Nipponbare</strain>
    </source>
</reference>
<dbReference type="EMBL" id="AP014967">
    <property type="protein sequence ID" value="BAT14713.1"/>
    <property type="molecule type" value="Genomic_DNA"/>
</dbReference>
<evidence type="ECO:0000313" key="3">
    <source>
        <dbReference type="Proteomes" id="UP000059680"/>
    </source>
</evidence>
<dbReference type="AlphaFoldDB" id="A0A0P0Y432"/>
<sequence length="124" mass="13316">MQEQQHDAEGETKTPPWGLIDLHRPSVRRRLARRPPPHPEQYCTRGGARGCHGRPVLRACSGRLGLPWWCIGSGPAGTDRSSAAAAAEGAPLPGGGDDLDAVDDQEDHDGLRVPFTPRGCFVFG</sequence>
<keyword evidence="3" id="KW-1185">Reference proteome</keyword>
<proteinExistence type="predicted"/>
<evidence type="ECO:0000256" key="1">
    <source>
        <dbReference type="SAM" id="MobiDB-lite"/>
    </source>
</evidence>
<name>A0A0P0Y432_ORYSJ</name>
<feature type="compositionally biased region" description="Low complexity" evidence="1">
    <location>
        <begin position="76"/>
        <end position="91"/>
    </location>
</feature>
<feature type="compositionally biased region" description="Basic and acidic residues" evidence="1">
    <location>
        <begin position="1"/>
        <end position="12"/>
    </location>
</feature>
<feature type="region of interest" description="Disordered" evidence="1">
    <location>
        <begin position="76"/>
        <end position="110"/>
    </location>
</feature>
<feature type="region of interest" description="Disordered" evidence="1">
    <location>
        <begin position="1"/>
        <end position="41"/>
    </location>
</feature>
<protein>
    <submittedName>
        <fullName evidence="2">Os11g0595301 protein</fullName>
    </submittedName>
</protein>